<sequence>MQRSPQTFPPHWGPPPSLQTRDIRPLPPPYGLGSSTLLSWITSNLSKDASAEEEVRNPVIVLESSPPFNSLIGSRIDDAIVKLEDTFNDYVVQKIPEGSMVTMDYRVDRIRVFYDESGKVVGAPNVG</sequence>
<dbReference type="Pfam" id="PF00280">
    <property type="entry name" value="potato_inhibit"/>
    <property type="match status" value="1"/>
</dbReference>
<dbReference type="GO" id="GO:0009611">
    <property type="term" value="P:response to wounding"/>
    <property type="evidence" value="ECO:0007669"/>
    <property type="project" value="InterPro"/>
</dbReference>
<evidence type="ECO:0008006" key="7">
    <source>
        <dbReference type="Google" id="ProtNLM"/>
    </source>
</evidence>
<evidence type="ECO:0000256" key="1">
    <source>
        <dbReference type="ARBA" id="ARBA00008210"/>
    </source>
</evidence>
<proteinExistence type="inferred from homology"/>
<evidence type="ECO:0000313" key="6">
    <source>
        <dbReference type="Proteomes" id="UP001165160"/>
    </source>
</evidence>
<dbReference type="AlphaFoldDB" id="A0A9W7B7L5"/>
<comment type="caution">
    <text evidence="5">The sequence shown here is derived from an EMBL/GenBank/DDBJ whole genome shotgun (WGS) entry which is preliminary data.</text>
</comment>
<keyword evidence="2" id="KW-0646">Protease inhibitor</keyword>
<evidence type="ECO:0000256" key="4">
    <source>
        <dbReference type="SAM" id="MobiDB-lite"/>
    </source>
</evidence>
<reference evidence="6" key="1">
    <citation type="journal article" date="2023" name="Commun. Biol.">
        <title>Genome analysis of Parmales, the sister group of diatoms, reveals the evolutionary specialization of diatoms from phago-mixotrophs to photoautotrophs.</title>
        <authorList>
            <person name="Ban H."/>
            <person name="Sato S."/>
            <person name="Yoshikawa S."/>
            <person name="Yamada K."/>
            <person name="Nakamura Y."/>
            <person name="Ichinomiya M."/>
            <person name="Sato N."/>
            <person name="Blanc-Mathieu R."/>
            <person name="Endo H."/>
            <person name="Kuwata A."/>
            <person name="Ogata H."/>
        </authorList>
    </citation>
    <scope>NUCLEOTIDE SEQUENCE [LARGE SCALE GENOMIC DNA]</scope>
    <source>
        <strain evidence="6">NIES 3699</strain>
    </source>
</reference>
<evidence type="ECO:0000313" key="5">
    <source>
        <dbReference type="EMBL" id="GMH85691.1"/>
    </source>
</evidence>
<dbReference type="Gene3D" id="3.30.10.10">
    <property type="entry name" value="Trypsin Inhibitor V, subunit A"/>
    <property type="match status" value="1"/>
</dbReference>
<feature type="compositionally biased region" description="Pro residues" evidence="4">
    <location>
        <begin position="7"/>
        <end position="17"/>
    </location>
</feature>
<keyword evidence="3" id="KW-0722">Serine protease inhibitor</keyword>
<dbReference type="GO" id="GO:0004867">
    <property type="term" value="F:serine-type endopeptidase inhibitor activity"/>
    <property type="evidence" value="ECO:0007669"/>
    <property type="project" value="UniProtKB-KW"/>
</dbReference>
<protein>
    <recommendedName>
        <fullName evidence="7">Subtilisin inhibitor 1</fullName>
    </recommendedName>
</protein>
<dbReference type="Proteomes" id="UP001165160">
    <property type="component" value="Unassembled WGS sequence"/>
</dbReference>
<accession>A0A9W7B7L5</accession>
<organism evidence="5 6">
    <name type="scientific">Triparma verrucosa</name>
    <dbReference type="NCBI Taxonomy" id="1606542"/>
    <lineage>
        <taxon>Eukaryota</taxon>
        <taxon>Sar</taxon>
        <taxon>Stramenopiles</taxon>
        <taxon>Ochrophyta</taxon>
        <taxon>Bolidophyceae</taxon>
        <taxon>Parmales</taxon>
        <taxon>Triparmaceae</taxon>
        <taxon>Triparma</taxon>
    </lineage>
</organism>
<name>A0A9W7B7L5_9STRA</name>
<evidence type="ECO:0000256" key="2">
    <source>
        <dbReference type="ARBA" id="ARBA00022690"/>
    </source>
</evidence>
<dbReference type="SUPFAM" id="SSF54654">
    <property type="entry name" value="CI-2 family of serine protease inhibitors"/>
    <property type="match status" value="1"/>
</dbReference>
<dbReference type="InterPro" id="IPR036354">
    <property type="entry name" value="Prot_inh_pot1_sf"/>
</dbReference>
<dbReference type="EMBL" id="BRXX01000051">
    <property type="protein sequence ID" value="GMH85691.1"/>
    <property type="molecule type" value="Genomic_DNA"/>
</dbReference>
<feature type="region of interest" description="Disordered" evidence="4">
    <location>
        <begin position="1"/>
        <end position="26"/>
    </location>
</feature>
<dbReference type="InterPro" id="IPR000864">
    <property type="entry name" value="Prot_inh_pot1"/>
</dbReference>
<evidence type="ECO:0000256" key="3">
    <source>
        <dbReference type="ARBA" id="ARBA00022900"/>
    </source>
</evidence>
<keyword evidence="6" id="KW-1185">Reference proteome</keyword>
<comment type="similarity">
    <text evidence="1">Belongs to the protease inhibitor I13 (potato type I serine protease inhibitor) family.</text>
</comment>
<gene>
    <name evidence="5" type="ORF">TrVE_jg6372</name>
</gene>